<organism evidence="1">
    <name type="scientific">marine sediment metagenome</name>
    <dbReference type="NCBI Taxonomy" id="412755"/>
    <lineage>
        <taxon>unclassified sequences</taxon>
        <taxon>metagenomes</taxon>
        <taxon>ecological metagenomes</taxon>
    </lineage>
</organism>
<evidence type="ECO:0008006" key="2">
    <source>
        <dbReference type="Google" id="ProtNLM"/>
    </source>
</evidence>
<dbReference type="Pfam" id="PF01041">
    <property type="entry name" value="DegT_DnrJ_EryC1"/>
    <property type="match status" value="1"/>
</dbReference>
<sequence>RLGDFPITDQVFTRALTLPLYENMTIEDQKKVVNCILSDANCISK</sequence>
<dbReference type="EMBL" id="BART01036634">
    <property type="protein sequence ID" value="GAH12943.1"/>
    <property type="molecule type" value="Genomic_DNA"/>
</dbReference>
<comment type="caution">
    <text evidence="1">The sequence shown here is derived from an EMBL/GenBank/DDBJ whole genome shotgun (WGS) entry which is preliminary data.</text>
</comment>
<dbReference type="SUPFAM" id="SSF53383">
    <property type="entry name" value="PLP-dependent transferases"/>
    <property type="match status" value="1"/>
</dbReference>
<dbReference type="InterPro" id="IPR015422">
    <property type="entry name" value="PyrdxlP-dep_Trfase_small"/>
</dbReference>
<accession>X1EWE0</accession>
<proteinExistence type="predicted"/>
<gene>
    <name evidence="1" type="ORF">S01H4_61685</name>
</gene>
<dbReference type="InterPro" id="IPR015424">
    <property type="entry name" value="PyrdxlP-dep_Trfase"/>
</dbReference>
<dbReference type="InterPro" id="IPR000653">
    <property type="entry name" value="DegT/StrS_aminotransferase"/>
</dbReference>
<dbReference type="AlphaFoldDB" id="X1EWE0"/>
<name>X1EWE0_9ZZZZ</name>
<feature type="non-terminal residue" evidence="1">
    <location>
        <position position="1"/>
    </location>
</feature>
<evidence type="ECO:0000313" key="1">
    <source>
        <dbReference type="EMBL" id="GAH12943.1"/>
    </source>
</evidence>
<reference evidence="1" key="1">
    <citation type="journal article" date="2014" name="Front. Microbiol.">
        <title>High frequency of phylogenetically diverse reductive dehalogenase-homologous genes in deep subseafloor sedimentary metagenomes.</title>
        <authorList>
            <person name="Kawai M."/>
            <person name="Futagami T."/>
            <person name="Toyoda A."/>
            <person name="Takaki Y."/>
            <person name="Nishi S."/>
            <person name="Hori S."/>
            <person name="Arai W."/>
            <person name="Tsubouchi T."/>
            <person name="Morono Y."/>
            <person name="Uchiyama I."/>
            <person name="Ito T."/>
            <person name="Fujiyama A."/>
            <person name="Inagaki F."/>
            <person name="Takami H."/>
        </authorList>
    </citation>
    <scope>NUCLEOTIDE SEQUENCE</scope>
    <source>
        <strain evidence="1">Expedition CK06-06</strain>
    </source>
</reference>
<protein>
    <recommendedName>
        <fullName evidence="2">DegT/DnrJ/EryC1/StrS aminotransferase</fullName>
    </recommendedName>
</protein>
<dbReference type="Gene3D" id="3.90.1150.10">
    <property type="entry name" value="Aspartate Aminotransferase, domain 1"/>
    <property type="match status" value="1"/>
</dbReference>